<evidence type="ECO:0000256" key="4">
    <source>
        <dbReference type="ARBA" id="ARBA00020268"/>
    </source>
</evidence>
<dbReference type="InterPro" id="IPR002528">
    <property type="entry name" value="MATE_fam"/>
</dbReference>
<evidence type="ECO:0000256" key="13">
    <source>
        <dbReference type="SAM" id="Phobius"/>
    </source>
</evidence>
<evidence type="ECO:0000256" key="6">
    <source>
        <dbReference type="ARBA" id="ARBA00022449"/>
    </source>
</evidence>
<dbReference type="EMBL" id="ACZL01000021">
    <property type="protein sequence ID" value="EHI55525.1"/>
    <property type="molecule type" value="Genomic_DNA"/>
</dbReference>
<dbReference type="STRING" id="679200.HMPREF9333_01240"/>
<evidence type="ECO:0000256" key="5">
    <source>
        <dbReference type="ARBA" id="ARBA00022448"/>
    </source>
</evidence>
<dbReference type="PANTHER" id="PTHR43298">
    <property type="entry name" value="MULTIDRUG RESISTANCE PROTEIN NORM-RELATED"/>
    <property type="match status" value="1"/>
</dbReference>
<feature type="transmembrane region" description="Helical" evidence="13">
    <location>
        <begin position="244"/>
        <end position="264"/>
    </location>
</feature>
<evidence type="ECO:0000256" key="10">
    <source>
        <dbReference type="ARBA" id="ARBA00023065"/>
    </source>
</evidence>
<feature type="transmembrane region" description="Helical" evidence="13">
    <location>
        <begin position="172"/>
        <end position="192"/>
    </location>
</feature>
<name>G5GI50_9FIRM</name>
<keyword evidence="7" id="KW-1003">Cell membrane</keyword>
<feature type="transmembrane region" description="Helical" evidence="13">
    <location>
        <begin position="284"/>
        <end position="305"/>
    </location>
</feature>
<protein>
    <recommendedName>
        <fullName evidence="4">Probable multidrug resistance protein NorM</fullName>
    </recommendedName>
    <alternativeName>
        <fullName evidence="12">Multidrug-efflux transporter</fullName>
    </alternativeName>
</protein>
<dbReference type="eggNOG" id="COG0534">
    <property type="taxonomic scope" value="Bacteria"/>
</dbReference>
<evidence type="ECO:0000256" key="9">
    <source>
        <dbReference type="ARBA" id="ARBA00022989"/>
    </source>
</evidence>
<comment type="function">
    <text evidence="1">Multidrug efflux pump.</text>
</comment>
<feature type="transmembrane region" description="Helical" evidence="13">
    <location>
        <begin position="103"/>
        <end position="128"/>
    </location>
</feature>
<reference evidence="14 15" key="1">
    <citation type="submission" date="2011-08" db="EMBL/GenBank/DDBJ databases">
        <title>The Genome Sequence of Johnsonella ignava ATCC 51276.</title>
        <authorList>
            <consortium name="The Broad Institute Genome Sequencing Platform"/>
            <person name="Earl A."/>
            <person name="Ward D."/>
            <person name="Feldgarden M."/>
            <person name="Gevers D."/>
            <person name="Izard J."/>
            <person name="Blanton J.M."/>
            <person name="Baranova O.V."/>
            <person name="Dewhirst F.E."/>
            <person name="Young S.K."/>
            <person name="Zeng Q."/>
            <person name="Gargeya S."/>
            <person name="Fitzgerald M."/>
            <person name="Haas B."/>
            <person name="Abouelleil A."/>
            <person name="Alvarado L."/>
            <person name="Arachchi H.M."/>
            <person name="Berlin A."/>
            <person name="Brown A."/>
            <person name="Chapman S.B."/>
            <person name="Chen Z."/>
            <person name="Dunbar C."/>
            <person name="Freedman E."/>
            <person name="Gearin G."/>
            <person name="Gellesch M."/>
            <person name="Goldberg J."/>
            <person name="Griggs A."/>
            <person name="Gujja S."/>
            <person name="Heiman D."/>
            <person name="Howarth C."/>
            <person name="Larson L."/>
            <person name="Lui A."/>
            <person name="MacDonald P.J.P."/>
            <person name="Montmayeur A."/>
            <person name="Murphy C."/>
            <person name="Neiman D."/>
            <person name="Pearson M."/>
            <person name="Priest M."/>
            <person name="Roberts A."/>
            <person name="Saif S."/>
            <person name="Shea T."/>
            <person name="Shenoy N."/>
            <person name="Sisk P."/>
            <person name="Stolte C."/>
            <person name="Sykes S."/>
            <person name="Wortman J."/>
            <person name="Nusbaum C."/>
            <person name="Birren B."/>
        </authorList>
    </citation>
    <scope>NUCLEOTIDE SEQUENCE [LARGE SCALE GENOMIC DNA]</scope>
    <source>
        <strain evidence="14 15">ATCC 51276</strain>
    </source>
</reference>
<feature type="transmembrane region" description="Helical" evidence="13">
    <location>
        <begin position="393"/>
        <end position="417"/>
    </location>
</feature>
<dbReference type="GO" id="GO:0005886">
    <property type="term" value="C:plasma membrane"/>
    <property type="evidence" value="ECO:0007669"/>
    <property type="project" value="UniProtKB-SubCell"/>
</dbReference>
<dbReference type="Proteomes" id="UP000003011">
    <property type="component" value="Unassembled WGS sequence"/>
</dbReference>
<dbReference type="PANTHER" id="PTHR43298:SF2">
    <property type="entry name" value="FMN_FAD EXPORTER YEEO-RELATED"/>
    <property type="match status" value="1"/>
</dbReference>
<dbReference type="CDD" id="cd13134">
    <property type="entry name" value="MATE_like_8"/>
    <property type="match status" value="1"/>
</dbReference>
<feature type="transmembrane region" description="Helical" evidence="13">
    <location>
        <begin position="204"/>
        <end position="224"/>
    </location>
</feature>
<dbReference type="NCBIfam" id="TIGR00797">
    <property type="entry name" value="matE"/>
    <property type="match status" value="1"/>
</dbReference>
<evidence type="ECO:0000256" key="12">
    <source>
        <dbReference type="ARBA" id="ARBA00031636"/>
    </source>
</evidence>
<accession>G5GI50</accession>
<dbReference type="Pfam" id="PF01554">
    <property type="entry name" value="MatE"/>
    <property type="match status" value="2"/>
</dbReference>
<organism evidence="14 15">
    <name type="scientific">Johnsonella ignava ATCC 51276</name>
    <dbReference type="NCBI Taxonomy" id="679200"/>
    <lineage>
        <taxon>Bacteria</taxon>
        <taxon>Bacillati</taxon>
        <taxon>Bacillota</taxon>
        <taxon>Clostridia</taxon>
        <taxon>Lachnospirales</taxon>
        <taxon>Lachnospiraceae</taxon>
        <taxon>Johnsonella</taxon>
    </lineage>
</organism>
<evidence type="ECO:0000256" key="8">
    <source>
        <dbReference type="ARBA" id="ARBA00022692"/>
    </source>
</evidence>
<keyword evidence="6" id="KW-0050">Antiport</keyword>
<keyword evidence="15" id="KW-1185">Reference proteome</keyword>
<proteinExistence type="inferred from homology"/>
<keyword evidence="11 13" id="KW-0472">Membrane</keyword>
<dbReference type="AlphaFoldDB" id="G5GI50"/>
<dbReference type="PATRIC" id="fig|679200.3.peg.1321"/>
<evidence type="ECO:0000256" key="7">
    <source>
        <dbReference type="ARBA" id="ARBA00022475"/>
    </source>
</evidence>
<evidence type="ECO:0000313" key="14">
    <source>
        <dbReference type="EMBL" id="EHI55525.1"/>
    </source>
</evidence>
<evidence type="ECO:0000256" key="11">
    <source>
        <dbReference type="ARBA" id="ARBA00023136"/>
    </source>
</evidence>
<evidence type="ECO:0000256" key="2">
    <source>
        <dbReference type="ARBA" id="ARBA00004651"/>
    </source>
</evidence>
<keyword evidence="9 13" id="KW-1133">Transmembrane helix</keyword>
<dbReference type="PIRSF" id="PIRSF006603">
    <property type="entry name" value="DinF"/>
    <property type="match status" value="1"/>
</dbReference>
<feature type="transmembrane region" description="Helical" evidence="13">
    <location>
        <begin position="63"/>
        <end position="83"/>
    </location>
</feature>
<dbReference type="HOGENOM" id="CLU_012893_5_1_9"/>
<dbReference type="GO" id="GO:0042910">
    <property type="term" value="F:xenobiotic transmembrane transporter activity"/>
    <property type="evidence" value="ECO:0007669"/>
    <property type="project" value="InterPro"/>
</dbReference>
<dbReference type="RefSeq" id="WP_005540732.1">
    <property type="nucleotide sequence ID" value="NZ_JH378832.1"/>
</dbReference>
<keyword evidence="10" id="KW-0406">Ion transport</keyword>
<dbReference type="InterPro" id="IPR048279">
    <property type="entry name" value="MdtK-like"/>
</dbReference>
<gene>
    <name evidence="14" type="ORF">HMPREF9333_01240</name>
</gene>
<evidence type="ECO:0000313" key="15">
    <source>
        <dbReference type="Proteomes" id="UP000003011"/>
    </source>
</evidence>
<keyword evidence="8 13" id="KW-0812">Transmembrane</keyword>
<feature type="transmembrane region" description="Helical" evidence="13">
    <location>
        <begin position="359"/>
        <end position="381"/>
    </location>
</feature>
<dbReference type="GO" id="GO:0006811">
    <property type="term" value="P:monoatomic ion transport"/>
    <property type="evidence" value="ECO:0007669"/>
    <property type="project" value="UniProtKB-KW"/>
</dbReference>
<evidence type="ECO:0000256" key="3">
    <source>
        <dbReference type="ARBA" id="ARBA00010199"/>
    </source>
</evidence>
<comment type="similarity">
    <text evidence="3">Belongs to the multi antimicrobial extrusion (MATE) (TC 2.A.66.1) family.</text>
</comment>
<dbReference type="InterPro" id="IPR050222">
    <property type="entry name" value="MATE_MdtK"/>
</dbReference>
<feature type="transmembrane region" description="Helical" evidence="13">
    <location>
        <begin position="326"/>
        <end position="347"/>
    </location>
</feature>
<dbReference type="GO" id="GO:0015297">
    <property type="term" value="F:antiporter activity"/>
    <property type="evidence" value="ECO:0007669"/>
    <property type="project" value="UniProtKB-KW"/>
</dbReference>
<keyword evidence="5" id="KW-0813">Transport</keyword>
<feature type="transmembrane region" description="Helical" evidence="13">
    <location>
        <begin position="140"/>
        <end position="160"/>
    </location>
</feature>
<comment type="caution">
    <text evidence="14">The sequence shown here is derived from an EMBL/GenBank/DDBJ whole genome shotgun (WGS) entry which is preliminary data.</text>
</comment>
<comment type="subcellular location">
    <subcellularLocation>
        <location evidence="2">Cell membrane</location>
        <topology evidence="2">Multi-pass membrane protein</topology>
    </subcellularLocation>
</comment>
<sequence length="453" mass="49440">MSNNINMSNKSSVTDIPFFRETMIIAVPVALQSMLQSSFSMIDQIMVGQLGEAQIAAVEVGSRPAFIFSFVSGAVATVCSIMVSQYIGKKDEKSQQRGITTNLAITTAIALIFALVCAAFAGGISGIFSKDRTVIDSAGVYMRTLAPVYIMSGIATIFAVPIRCKNHAKIPLYISALAALINTFLNWVLIFGKMGFYPMGIRGAAIATVISQTVNMLLMLAAFLKVNGKIKFELIRGKDNWKQYLFMLLPVVLNEFLWTVGQSVNTFIYGHLGTDELAAMSLTGPVQGLMIGALSGVAQAAGILIGKRLGKGDYESAYKKSKRLCIYGFAGSVFLSVILIIFRGFYIRLFNVNSDVQSIALQLFLAFAILAPVKVGNMVLGGGVIRSGGRTKYILMIDIIGTWLIGVPLGLLTGIIFKMPIVWVYFILSQEEVFRLLLSVHMFRSKKWMETLK</sequence>
<evidence type="ECO:0000256" key="1">
    <source>
        <dbReference type="ARBA" id="ARBA00003408"/>
    </source>
</evidence>